<sequence length="350" mass="38794">MTPDFAGELLPALRKTFGPRWNIDTDGDRFHIHHQDAGSPYRPPRRPPDWPELLERLEAGFARQGVPRVPPLPLRWGRDTDFTISAVQALDPYLKHAKPYTYGQGYLPQPVIRFTGKRDQQGQLFDGFATSFVNVSRVQPIHDVTEHAEIIDGWLSILSSLGIHARHIDITGRTSTWTRGPVSGITLHISHATIPIGDTVLLWNTANPDHLATDLGSGLERLRWTITRQPWTDLLHGPFAHHHDPATLDALRTATLALANGIHPASHGPGNAIRRLLRTVPSGVADLGLSRVVRHWHSYWSLTGGAQHTWATVTTALEDELASVLRETAPRPRSAAHEPIAHSAAKSIKQ</sequence>
<organism evidence="2 3">
    <name type="scientific">Actinocatenispora thailandica</name>
    <dbReference type="NCBI Taxonomy" id="227318"/>
    <lineage>
        <taxon>Bacteria</taxon>
        <taxon>Bacillati</taxon>
        <taxon>Actinomycetota</taxon>
        <taxon>Actinomycetes</taxon>
        <taxon>Micromonosporales</taxon>
        <taxon>Micromonosporaceae</taxon>
        <taxon>Actinocatenispora</taxon>
    </lineage>
</organism>
<dbReference type="Proteomes" id="UP000611640">
    <property type="component" value="Chromosome"/>
</dbReference>
<gene>
    <name evidence="2" type="ORF">Athai_38730</name>
</gene>
<reference evidence="2 3" key="1">
    <citation type="submission" date="2020-08" db="EMBL/GenBank/DDBJ databases">
        <title>Whole genome shotgun sequence of Actinocatenispora thailandica NBRC 105041.</title>
        <authorList>
            <person name="Komaki H."/>
            <person name="Tamura T."/>
        </authorList>
    </citation>
    <scope>NUCLEOTIDE SEQUENCE [LARGE SCALE GENOMIC DNA]</scope>
    <source>
        <strain evidence="2 3">NBRC 105041</strain>
    </source>
</reference>
<dbReference type="EMBL" id="AP023355">
    <property type="protein sequence ID" value="BCJ36370.1"/>
    <property type="molecule type" value="Genomic_DNA"/>
</dbReference>
<dbReference type="AlphaFoldDB" id="A0A7R7DR68"/>
<evidence type="ECO:0000313" key="3">
    <source>
        <dbReference type="Proteomes" id="UP000611640"/>
    </source>
</evidence>
<dbReference type="KEGG" id="atl:Athai_38730"/>
<evidence type="ECO:0000313" key="2">
    <source>
        <dbReference type="EMBL" id="BCJ36370.1"/>
    </source>
</evidence>
<dbReference type="RefSeq" id="WP_203962758.1">
    <property type="nucleotide sequence ID" value="NZ_AP023355.1"/>
</dbReference>
<accession>A0A7R7DR68</accession>
<protein>
    <submittedName>
        <fullName evidence="2">Uncharacterized protein</fullName>
    </submittedName>
</protein>
<keyword evidence="3" id="KW-1185">Reference proteome</keyword>
<evidence type="ECO:0000256" key="1">
    <source>
        <dbReference type="SAM" id="MobiDB-lite"/>
    </source>
</evidence>
<feature type="region of interest" description="Disordered" evidence="1">
    <location>
        <begin position="329"/>
        <end position="350"/>
    </location>
</feature>
<name>A0A7R7DR68_9ACTN</name>
<proteinExistence type="predicted"/>